<dbReference type="PANTHER" id="PTHR24282:SF196">
    <property type="entry name" value="CYTOCHROME P450 714C2"/>
    <property type="match status" value="1"/>
</dbReference>
<dbReference type="GO" id="GO:0044550">
    <property type="term" value="P:secondary metabolite biosynthetic process"/>
    <property type="evidence" value="ECO:0007669"/>
    <property type="project" value="UniProtKB-ARBA"/>
</dbReference>
<dbReference type="Pfam" id="PF00067">
    <property type="entry name" value="p450"/>
    <property type="match status" value="2"/>
</dbReference>
<evidence type="ECO:0000256" key="4">
    <source>
        <dbReference type="ARBA" id="ARBA00022692"/>
    </source>
</evidence>
<comment type="similarity">
    <text evidence="2">Belongs to the cytochrome P450 family.</text>
</comment>
<evidence type="ECO:0000256" key="3">
    <source>
        <dbReference type="ARBA" id="ARBA00022617"/>
    </source>
</evidence>
<dbReference type="EMBL" id="JADFTS010000007">
    <property type="protein sequence ID" value="KAF9595780.1"/>
    <property type="molecule type" value="Genomic_DNA"/>
</dbReference>
<dbReference type="InterPro" id="IPR036396">
    <property type="entry name" value="Cyt_P450_sf"/>
</dbReference>
<evidence type="ECO:0000256" key="6">
    <source>
        <dbReference type="ARBA" id="ARBA00022989"/>
    </source>
</evidence>
<dbReference type="InterPro" id="IPR002401">
    <property type="entry name" value="Cyt_P450_E_grp-I"/>
</dbReference>
<evidence type="ECO:0000256" key="10">
    <source>
        <dbReference type="ARBA" id="ARBA00023136"/>
    </source>
</evidence>
<sequence length="381" mass="42877">MKTIQSTVGEAFIGQHVSHDYSSRIFPYFDVWKKEYGPIFMYSTGNIQHLCVIDPVTAKEICLNTSLDFGKPTFVHKASEPLLGKSILTANGRKWAHQRKIIAPQLYMDKIKVDIPIKGPSPTNFQFDVISKACFGSSYSKGKEIFQKLKVLQNIISKQGLRVGVPGLRYLFTLHDIFPRRTTENHGILYVDRLVDSKSENDLLQSILEGATNDEVKVDSIDSFIIDNCKGIYFAGYESTATSASWILMLLASHPEWQIRVRNEVVEVCGGCLPDATMLPKMNTLTMVVLEALRLYPPAPFLLREALEPIKLNALNIPKGVNVRCPIVNLQKDPEVWGPEARVFNPDRFSHGIAKACKIPQVFMPFSAAPRTLCRPKFRYG</sequence>
<gene>
    <name evidence="11" type="ORF">IFM89_004182</name>
</gene>
<keyword evidence="3" id="KW-0349">Heme</keyword>
<dbReference type="SUPFAM" id="SSF48264">
    <property type="entry name" value="Cytochrome P450"/>
    <property type="match status" value="1"/>
</dbReference>
<comment type="subcellular location">
    <subcellularLocation>
        <location evidence="1">Membrane</location>
    </subcellularLocation>
</comment>
<dbReference type="GO" id="GO:0016705">
    <property type="term" value="F:oxidoreductase activity, acting on paired donors, with incorporation or reduction of molecular oxygen"/>
    <property type="evidence" value="ECO:0007669"/>
    <property type="project" value="InterPro"/>
</dbReference>
<name>A0A835LI92_9MAGN</name>
<dbReference type="InterPro" id="IPR001128">
    <property type="entry name" value="Cyt_P450"/>
</dbReference>
<keyword evidence="10" id="KW-0472">Membrane</keyword>
<dbReference type="PRINTS" id="PR00385">
    <property type="entry name" value="P450"/>
</dbReference>
<dbReference type="PRINTS" id="PR00463">
    <property type="entry name" value="EP450I"/>
</dbReference>
<dbReference type="AlphaFoldDB" id="A0A835LI92"/>
<organism evidence="11 12">
    <name type="scientific">Coptis chinensis</name>
    <dbReference type="NCBI Taxonomy" id="261450"/>
    <lineage>
        <taxon>Eukaryota</taxon>
        <taxon>Viridiplantae</taxon>
        <taxon>Streptophyta</taxon>
        <taxon>Embryophyta</taxon>
        <taxon>Tracheophyta</taxon>
        <taxon>Spermatophyta</taxon>
        <taxon>Magnoliopsida</taxon>
        <taxon>Ranunculales</taxon>
        <taxon>Ranunculaceae</taxon>
        <taxon>Coptidoideae</taxon>
        <taxon>Coptis</taxon>
    </lineage>
</organism>
<comment type="caution">
    <text evidence="11">The sequence shown here is derived from an EMBL/GenBank/DDBJ whole genome shotgun (WGS) entry which is preliminary data.</text>
</comment>
<evidence type="ECO:0000256" key="9">
    <source>
        <dbReference type="ARBA" id="ARBA00023033"/>
    </source>
</evidence>
<keyword evidence="8" id="KW-0408">Iron</keyword>
<dbReference type="Proteomes" id="UP000631114">
    <property type="component" value="Unassembled WGS sequence"/>
</dbReference>
<dbReference type="Gene3D" id="1.10.630.10">
    <property type="entry name" value="Cytochrome P450"/>
    <property type="match status" value="1"/>
</dbReference>
<keyword evidence="7" id="KW-0560">Oxidoreductase</keyword>
<evidence type="ECO:0000313" key="12">
    <source>
        <dbReference type="Proteomes" id="UP000631114"/>
    </source>
</evidence>
<keyword evidence="12" id="KW-1185">Reference proteome</keyword>
<dbReference type="InterPro" id="IPR050665">
    <property type="entry name" value="Cytochrome_P450_Monooxygen"/>
</dbReference>
<dbReference type="GO" id="GO:0004497">
    <property type="term" value="F:monooxygenase activity"/>
    <property type="evidence" value="ECO:0007669"/>
    <property type="project" value="UniProtKB-KW"/>
</dbReference>
<evidence type="ECO:0008006" key="13">
    <source>
        <dbReference type="Google" id="ProtNLM"/>
    </source>
</evidence>
<evidence type="ECO:0000313" key="11">
    <source>
        <dbReference type="EMBL" id="KAF9595780.1"/>
    </source>
</evidence>
<reference evidence="11 12" key="1">
    <citation type="submission" date="2020-10" db="EMBL/GenBank/DDBJ databases">
        <title>The Coptis chinensis genome and diversification of protoberbering-type alkaloids.</title>
        <authorList>
            <person name="Wang B."/>
            <person name="Shu S."/>
            <person name="Song C."/>
            <person name="Liu Y."/>
        </authorList>
    </citation>
    <scope>NUCLEOTIDE SEQUENCE [LARGE SCALE GENOMIC DNA]</scope>
    <source>
        <strain evidence="11">HL-2020</strain>
        <tissue evidence="11">Leaf</tissue>
    </source>
</reference>
<keyword evidence="9" id="KW-0503">Monooxygenase</keyword>
<proteinExistence type="inferred from homology"/>
<dbReference type="GO" id="GO:0016020">
    <property type="term" value="C:membrane"/>
    <property type="evidence" value="ECO:0007669"/>
    <property type="project" value="UniProtKB-SubCell"/>
</dbReference>
<evidence type="ECO:0000256" key="7">
    <source>
        <dbReference type="ARBA" id="ARBA00023002"/>
    </source>
</evidence>
<evidence type="ECO:0000256" key="2">
    <source>
        <dbReference type="ARBA" id="ARBA00010617"/>
    </source>
</evidence>
<dbReference type="PANTHER" id="PTHR24282">
    <property type="entry name" value="CYTOCHROME P450 FAMILY MEMBER"/>
    <property type="match status" value="1"/>
</dbReference>
<dbReference type="GO" id="GO:0005506">
    <property type="term" value="F:iron ion binding"/>
    <property type="evidence" value="ECO:0007669"/>
    <property type="project" value="InterPro"/>
</dbReference>
<evidence type="ECO:0000256" key="1">
    <source>
        <dbReference type="ARBA" id="ARBA00004370"/>
    </source>
</evidence>
<keyword evidence="5" id="KW-0479">Metal-binding</keyword>
<keyword evidence="6" id="KW-1133">Transmembrane helix</keyword>
<protein>
    <recommendedName>
        <fullName evidence="13">Cytochrome P450</fullName>
    </recommendedName>
</protein>
<evidence type="ECO:0000256" key="5">
    <source>
        <dbReference type="ARBA" id="ARBA00022723"/>
    </source>
</evidence>
<dbReference type="GO" id="GO:0020037">
    <property type="term" value="F:heme binding"/>
    <property type="evidence" value="ECO:0007669"/>
    <property type="project" value="InterPro"/>
</dbReference>
<accession>A0A835LI92</accession>
<evidence type="ECO:0000256" key="8">
    <source>
        <dbReference type="ARBA" id="ARBA00023004"/>
    </source>
</evidence>
<dbReference type="OrthoDB" id="1470350at2759"/>
<keyword evidence="4" id="KW-0812">Transmembrane</keyword>